<dbReference type="EMBL" id="JTJZ01000022">
    <property type="protein sequence ID" value="KHS51145.1"/>
    <property type="molecule type" value="Genomic_DNA"/>
</dbReference>
<dbReference type="AlphaFoldDB" id="A0A0B9APC3"/>
<dbReference type="SUPFAM" id="SSF46785">
    <property type="entry name" value="Winged helix' DNA-binding domain"/>
    <property type="match status" value="1"/>
</dbReference>
<dbReference type="PATRIC" id="fig|1703.6.peg.3174"/>
<keyword evidence="7" id="KW-1185">Reference proteome</keyword>
<protein>
    <submittedName>
        <fullName evidence="6">Transcriptional regulator, LysR family</fullName>
    </submittedName>
</protein>
<sequence>MSVQYPSWLHLCLMVINLSMHHLRAIEAVHRTENFTRAAEEIEVSQPALSRTVAEAERRIGTPLFDRTTRKVTATVAGNEVALYAAHAVRSFDSALTRISGFVAGSSGQVRISCLPSLAATGLPQVVHTFRRDYPEVELVIHDAAQDQVVPMVTDGTVDIGLVAYTDSLPADLAVTPFLSDPFVAIVPRDHEFAARTSVRWEDFHGEEFVGFNSVTSIAPMVRRALLQVGAETNEVQTADTIPAVGGMVAAGMGITAVPQLVVPLMNFSDLVSIPITPTIERKLVITYLADAPLPRPVSNFKQRLIDSAAE</sequence>
<keyword evidence="4" id="KW-0804">Transcription</keyword>
<dbReference type="GO" id="GO:0003677">
    <property type="term" value="F:DNA binding"/>
    <property type="evidence" value="ECO:0007669"/>
    <property type="project" value="UniProtKB-KW"/>
</dbReference>
<keyword evidence="2" id="KW-0805">Transcription regulation</keyword>
<comment type="caution">
    <text evidence="6">The sequence shown here is derived from an EMBL/GenBank/DDBJ whole genome shotgun (WGS) entry which is preliminary data.</text>
</comment>
<dbReference type="InterPro" id="IPR005119">
    <property type="entry name" value="LysR_subst-bd"/>
</dbReference>
<dbReference type="PANTHER" id="PTHR30419">
    <property type="entry name" value="HTH-TYPE TRANSCRIPTIONAL REGULATOR YBHD"/>
    <property type="match status" value="1"/>
</dbReference>
<feature type="domain" description="HTH lysR-type" evidence="5">
    <location>
        <begin position="18"/>
        <end position="75"/>
    </location>
</feature>
<dbReference type="Pfam" id="PF00126">
    <property type="entry name" value="HTH_1"/>
    <property type="match status" value="1"/>
</dbReference>
<dbReference type="PROSITE" id="PS50931">
    <property type="entry name" value="HTH_LYSR"/>
    <property type="match status" value="1"/>
</dbReference>
<evidence type="ECO:0000256" key="4">
    <source>
        <dbReference type="ARBA" id="ARBA00023163"/>
    </source>
</evidence>
<dbReference type="Pfam" id="PF03466">
    <property type="entry name" value="LysR_substrate"/>
    <property type="match status" value="1"/>
</dbReference>
<evidence type="ECO:0000256" key="3">
    <source>
        <dbReference type="ARBA" id="ARBA00023125"/>
    </source>
</evidence>
<dbReference type="Proteomes" id="UP000031488">
    <property type="component" value="Unassembled WGS sequence"/>
</dbReference>
<name>A0A0B9APC3_BRELN</name>
<dbReference type="InterPro" id="IPR050950">
    <property type="entry name" value="HTH-type_LysR_regulators"/>
</dbReference>
<dbReference type="PRINTS" id="PR00039">
    <property type="entry name" value="HTHLYSR"/>
</dbReference>
<accession>A0A0B9APC3</accession>
<evidence type="ECO:0000256" key="1">
    <source>
        <dbReference type="ARBA" id="ARBA00009437"/>
    </source>
</evidence>
<reference evidence="6 7" key="1">
    <citation type="submission" date="2014-11" db="EMBL/GenBank/DDBJ databases">
        <title>Draft Genome Sequence of Brevibacterium linens AE038-8.</title>
        <authorList>
            <person name="Maizel D."/>
            <person name="Utturkar S.M."/>
            <person name="Brown S.D."/>
            <person name="Ferrero M."/>
            <person name="Rosen B.P."/>
        </authorList>
    </citation>
    <scope>NUCLEOTIDE SEQUENCE [LARGE SCALE GENOMIC DNA]</scope>
    <source>
        <strain evidence="6 7">AE038-8</strain>
    </source>
</reference>
<organism evidence="6 7">
    <name type="scientific">Brevibacterium linens</name>
    <dbReference type="NCBI Taxonomy" id="1703"/>
    <lineage>
        <taxon>Bacteria</taxon>
        <taxon>Bacillati</taxon>
        <taxon>Actinomycetota</taxon>
        <taxon>Actinomycetes</taxon>
        <taxon>Micrococcales</taxon>
        <taxon>Brevibacteriaceae</taxon>
        <taxon>Brevibacterium</taxon>
    </lineage>
</organism>
<dbReference type="InterPro" id="IPR000847">
    <property type="entry name" value="LysR_HTH_N"/>
</dbReference>
<proteinExistence type="inferred from homology"/>
<dbReference type="Gene3D" id="1.10.10.10">
    <property type="entry name" value="Winged helix-like DNA-binding domain superfamily/Winged helix DNA-binding domain"/>
    <property type="match status" value="1"/>
</dbReference>
<dbReference type="Gene3D" id="3.40.190.10">
    <property type="entry name" value="Periplasmic binding protein-like II"/>
    <property type="match status" value="2"/>
</dbReference>
<dbReference type="InterPro" id="IPR036388">
    <property type="entry name" value="WH-like_DNA-bd_sf"/>
</dbReference>
<dbReference type="SUPFAM" id="SSF53850">
    <property type="entry name" value="Periplasmic binding protein-like II"/>
    <property type="match status" value="1"/>
</dbReference>
<evidence type="ECO:0000259" key="5">
    <source>
        <dbReference type="PROSITE" id="PS50931"/>
    </source>
</evidence>
<dbReference type="CDD" id="cd08440">
    <property type="entry name" value="PBP2_LTTR_like_4"/>
    <property type="match status" value="1"/>
</dbReference>
<dbReference type="GO" id="GO:0005829">
    <property type="term" value="C:cytosol"/>
    <property type="evidence" value="ECO:0007669"/>
    <property type="project" value="TreeGrafter"/>
</dbReference>
<evidence type="ECO:0000313" key="6">
    <source>
        <dbReference type="EMBL" id="KHS51145.1"/>
    </source>
</evidence>
<dbReference type="InterPro" id="IPR036390">
    <property type="entry name" value="WH_DNA-bd_sf"/>
</dbReference>
<comment type="similarity">
    <text evidence="1">Belongs to the LysR transcriptional regulatory family.</text>
</comment>
<dbReference type="GO" id="GO:0003700">
    <property type="term" value="F:DNA-binding transcription factor activity"/>
    <property type="evidence" value="ECO:0007669"/>
    <property type="project" value="InterPro"/>
</dbReference>
<evidence type="ECO:0000313" key="7">
    <source>
        <dbReference type="Proteomes" id="UP000031488"/>
    </source>
</evidence>
<dbReference type="PANTHER" id="PTHR30419:SF30">
    <property type="entry name" value="LYSR FAMILY TRANSCRIPTIONAL REGULATOR"/>
    <property type="match status" value="1"/>
</dbReference>
<keyword evidence="3" id="KW-0238">DNA-binding</keyword>
<evidence type="ECO:0000256" key="2">
    <source>
        <dbReference type="ARBA" id="ARBA00023015"/>
    </source>
</evidence>
<gene>
    <name evidence="6" type="ORF">AE0388_3217</name>
</gene>